<gene>
    <name evidence="5" type="ORF">ENH14_02355</name>
</gene>
<dbReference type="GO" id="GO:0016757">
    <property type="term" value="F:glycosyltransferase activity"/>
    <property type="evidence" value="ECO:0007669"/>
    <property type="project" value="UniProtKB-KW"/>
</dbReference>
<feature type="transmembrane region" description="Helical" evidence="4">
    <location>
        <begin position="93"/>
        <end position="112"/>
    </location>
</feature>
<feature type="non-terminal residue" evidence="5">
    <location>
        <position position="1"/>
    </location>
</feature>
<name>A0A7V0LU21_UNCW3</name>
<evidence type="ECO:0000256" key="4">
    <source>
        <dbReference type="SAM" id="Phobius"/>
    </source>
</evidence>
<comment type="similarity">
    <text evidence="1">Belongs to the glycosyltransferase 2 family.</text>
</comment>
<evidence type="ECO:0000256" key="2">
    <source>
        <dbReference type="ARBA" id="ARBA00022676"/>
    </source>
</evidence>
<reference evidence="5" key="1">
    <citation type="journal article" date="2020" name="mSystems">
        <title>Genome- and Community-Level Interaction Insights into Carbon Utilization and Element Cycling Functions of Hydrothermarchaeota in Hydrothermal Sediment.</title>
        <authorList>
            <person name="Zhou Z."/>
            <person name="Liu Y."/>
            <person name="Xu W."/>
            <person name="Pan J."/>
            <person name="Luo Z.H."/>
            <person name="Li M."/>
        </authorList>
    </citation>
    <scope>NUCLEOTIDE SEQUENCE [LARGE SCALE GENOMIC DNA]</scope>
    <source>
        <strain evidence="5">HyVt-28</strain>
    </source>
</reference>
<dbReference type="AlphaFoldDB" id="A0A7V0LU21"/>
<dbReference type="Gene3D" id="3.90.550.10">
    <property type="entry name" value="Spore Coat Polysaccharide Biosynthesis Protein SpsA, Chain A"/>
    <property type="match status" value="1"/>
</dbReference>
<dbReference type="EMBL" id="DRDR01000099">
    <property type="protein sequence ID" value="HDL60277.1"/>
    <property type="molecule type" value="Genomic_DNA"/>
</dbReference>
<dbReference type="Pfam" id="PF13641">
    <property type="entry name" value="Glyco_tranf_2_3"/>
    <property type="match status" value="1"/>
</dbReference>
<protein>
    <submittedName>
        <fullName evidence="5">Glycosyltransferase family 2 protein</fullName>
    </submittedName>
</protein>
<keyword evidence="2" id="KW-0328">Glycosyltransferase</keyword>
<organism evidence="5">
    <name type="scientific">candidate division WOR-3 bacterium</name>
    <dbReference type="NCBI Taxonomy" id="2052148"/>
    <lineage>
        <taxon>Bacteria</taxon>
        <taxon>Bacteria division WOR-3</taxon>
    </lineage>
</organism>
<comment type="caution">
    <text evidence="5">The sequence shown here is derived from an EMBL/GenBank/DDBJ whole genome shotgun (WGS) entry which is preliminary data.</text>
</comment>
<dbReference type="PANTHER" id="PTHR43179">
    <property type="entry name" value="RHAMNOSYLTRANSFERASE WBBL"/>
    <property type="match status" value="1"/>
</dbReference>
<evidence type="ECO:0000256" key="1">
    <source>
        <dbReference type="ARBA" id="ARBA00006739"/>
    </source>
</evidence>
<sequence length="127" mass="15346">DVDAIIGTYMLIRKKIFEETGGFDRKFFLFQEDTDLCRRIKSRGYRIVLVTHAKIIHKYGLSRKFLPFKSSFTRGKSLYLFIDKYEKHHMIRLLAFILILLYTAVTAFKYFWDTKEVEKSWKNERMD</sequence>
<keyword evidence="4" id="KW-1133">Transmembrane helix</keyword>
<evidence type="ECO:0000256" key="3">
    <source>
        <dbReference type="ARBA" id="ARBA00022679"/>
    </source>
</evidence>
<evidence type="ECO:0000313" key="5">
    <source>
        <dbReference type="EMBL" id="HDL60277.1"/>
    </source>
</evidence>
<dbReference type="Proteomes" id="UP000886381">
    <property type="component" value="Unassembled WGS sequence"/>
</dbReference>
<keyword evidence="4" id="KW-0812">Transmembrane</keyword>
<dbReference type="PANTHER" id="PTHR43179:SF12">
    <property type="entry name" value="GALACTOFURANOSYLTRANSFERASE GLFT2"/>
    <property type="match status" value="1"/>
</dbReference>
<dbReference type="InterPro" id="IPR029044">
    <property type="entry name" value="Nucleotide-diphossugar_trans"/>
</dbReference>
<accession>A0A7V0LU21</accession>
<dbReference type="SUPFAM" id="SSF53448">
    <property type="entry name" value="Nucleotide-diphospho-sugar transferases"/>
    <property type="match status" value="1"/>
</dbReference>
<keyword evidence="4" id="KW-0472">Membrane</keyword>
<keyword evidence="3" id="KW-0808">Transferase</keyword>
<proteinExistence type="inferred from homology"/>